<keyword evidence="4" id="KW-0732">Signal</keyword>
<protein>
    <submittedName>
        <fullName evidence="9">BMP family ABC transporter substrate-binding protein</fullName>
    </submittedName>
</protein>
<evidence type="ECO:0000313" key="10">
    <source>
        <dbReference type="Proteomes" id="UP000260841"/>
    </source>
</evidence>
<evidence type="ECO:0000259" key="8">
    <source>
        <dbReference type="Pfam" id="PF02608"/>
    </source>
</evidence>
<comment type="caution">
    <text evidence="9">The sequence shown here is derived from an EMBL/GenBank/DDBJ whole genome shotgun (WGS) entry which is preliminary data.</text>
</comment>
<keyword evidence="5" id="KW-0472">Membrane</keyword>
<reference evidence="9 10" key="1">
    <citation type="submission" date="2018-08" db="EMBL/GenBank/DDBJ databases">
        <title>A genome reference for cultivated species of the human gut microbiota.</title>
        <authorList>
            <person name="Zou Y."/>
            <person name="Xue W."/>
            <person name="Luo G."/>
        </authorList>
    </citation>
    <scope>NUCLEOTIDE SEQUENCE [LARGE SCALE GENOMIC DNA]</scope>
    <source>
        <strain evidence="9 10">OM03-2</strain>
    </source>
</reference>
<dbReference type="Proteomes" id="UP000260841">
    <property type="component" value="Unassembled WGS sequence"/>
</dbReference>
<dbReference type="Gene3D" id="3.40.50.2300">
    <property type="match status" value="2"/>
</dbReference>
<accession>A0A3E5EFA0</accession>
<keyword evidence="3" id="KW-1003">Cell membrane</keyword>
<dbReference type="PANTHER" id="PTHR34296:SF2">
    <property type="entry name" value="ABC TRANSPORTER GUANOSINE-BINDING PROTEIN NUPN"/>
    <property type="match status" value="1"/>
</dbReference>
<evidence type="ECO:0000256" key="1">
    <source>
        <dbReference type="ARBA" id="ARBA00004193"/>
    </source>
</evidence>
<dbReference type="Pfam" id="PF02608">
    <property type="entry name" value="Bmp"/>
    <property type="match status" value="1"/>
</dbReference>
<dbReference type="SUPFAM" id="SSF53822">
    <property type="entry name" value="Periplasmic binding protein-like I"/>
    <property type="match status" value="1"/>
</dbReference>
<dbReference type="InterPro" id="IPR028082">
    <property type="entry name" value="Peripla_BP_I"/>
</dbReference>
<dbReference type="InterPro" id="IPR050957">
    <property type="entry name" value="BMP_lipoprotein"/>
</dbReference>
<gene>
    <name evidence="9" type="ORF">DXB36_15170</name>
</gene>
<feature type="compositionally biased region" description="Low complexity" evidence="7">
    <location>
        <begin position="43"/>
        <end position="53"/>
    </location>
</feature>
<dbReference type="CDD" id="cd19964">
    <property type="entry name" value="PBP1_BMP-like"/>
    <property type="match status" value="1"/>
</dbReference>
<dbReference type="GO" id="GO:0005886">
    <property type="term" value="C:plasma membrane"/>
    <property type="evidence" value="ECO:0007669"/>
    <property type="project" value="UniProtKB-SubCell"/>
</dbReference>
<comment type="subcellular location">
    <subcellularLocation>
        <location evidence="1">Cell membrane</location>
        <topology evidence="1">Lipid-anchor</topology>
    </subcellularLocation>
</comment>
<evidence type="ECO:0000256" key="4">
    <source>
        <dbReference type="ARBA" id="ARBA00022729"/>
    </source>
</evidence>
<dbReference type="InterPro" id="IPR003760">
    <property type="entry name" value="PnrA-like"/>
</dbReference>
<evidence type="ECO:0000256" key="7">
    <source>
        <dbReference type="SAM" id="MobiDB-lite"/>
    </source>
</evidence>
<dbReference type="EMBL" id="QSVB01000026">
    <property type="protein sequence ID" value="RGN87629.1"/>
    <property type="molecule type" value="Genomic_DNA"/>
</dbReference>
<evidence type="ECO:0000313" key="9">
    <source>
        <dbReference type="EMBL" id="RGN87629.1"/>
    </source>
</evidence>
<evidence type="ECO:0000256" key="6">
    <source>
        <dbReference type="ARBA" id="ARBA00023288"/>
    </source>
</evidence>
<evidence type="ECO:0000256" key="3">
    <source>
        <dbReference type="ARBA" id="ARBA00022475"/>
    </source>
</evidence>
<organism evidence="9 10">
    <name type="scientific">Dorea formicigenerans</name>
    <dbReference type="NCBI Taxonomy" id="39486"/>
    <lineage>
        <taxon>Bacteria</taxon>
        <taxon>Bacillati</taxon>
        <taxon>Bacillota</taxon>
        <taxon>Clostridia</taxon>
        <taxon>Lachnospirales</taxon>
        <taxon>Lachnospiraceae</taxon>
        <taxon>Dorea</taxon>
    </lineage>
</organism>
<evidence type="ECO:0000256" key="2">
    <source>
        <dbReference type="ARBA" id="ARBA00008610"/>
    </source>
</evidence>
<name>A0A3E5EFA0_9FIRM</name>
<proteinExistence type="inferred from homology"/>
<feature type="domain" description="ABC transporter substrate-binding protein PnrA-like" evidence="8">
    <location>
        <begin position="85"/>
        <end position="328"/>
    </location>
</feature>
<keyword evidence="6" id="KW-0449">Lipoprotein</keyword>
<dbReference type="PANTHER" id="PTHR34296">
    <property type="entry name" value="TRANSCRIPTIONAL ACTIVATOR PROTEIN MED"/>
    <property type="match status" value="1"/>
</dbReference>
<sequence>MKRRIQYRCYQYYIGGNREMKKKLIGMMLVLAMMASLLTACGKSNSSSDSNSTKKAKSESSENLTSDGKAKKACYITNSPLGNDFTDSIWSGFQAMKDKGWEVKSIEVSEEGEYAEQIRAMAAEGYTAIFTMFDEVSDVALELADELKEEYPDLHIFMLDTYMEHDKTNCTSVSVDPFESSFVAGFVAANMTQTGTVGWIGHSDILKIWRFRDGFKAGVAYANNGTQVVTAFTGDYKDPVKGQETAKAMIDEYPVDIIYQCDYLGGSGVISACADAGIKCIGVDDWQGGIDKCVFWSAIKAMNVAVESILQDVDDGREFPTAINFDLSSGGRVYDDRDWNNIPKDLQDKVTELINGIKSGDVDVYAGFDEYRLQY</sequence>
<evidence type="ECO:0000256" key="5">
    <source>
        <dbReference type="ARBA" id="ARBA00023136"/>
    </source>
</evidence>
<feature type="region of interest" description="Disordered" evidence="7">
    <location>
        <begin position="43"/>
        <end position="64"/>
    </location>
</feature>
<comment type="similarity">
    <text evidence="2">Belongs to the BMP lipoprotein family.</text>
</comment>
<dbReference type="AlphaFoldDB" id="A0A3E5EFA0"/>